<organism evidence="8 9">
    <name type="scientific">Tilletia laevis</name>
    <dbReference type="NCBI Taxonomy" id="157183"/>
    <lineage>
        <taxon>Eukaryota</taxon>
        <taxon>Fungi</taxon>
        <taxon>Dikarya</taxon>
        <taxon>Basidiomycota</taxon>
        <taxon>Ustilaginomycotina</taxon>
        <taxon>Exobasidiomycetes</taxon>
        <taxon>Tilletiales</taxon>
        <taxon>Tilletiaceae</taxon>
        <taxon>Tilletia</taxon>
    </lineage>
</organism>
<dbReference type="GO" id="GO:0098852">
    <property type="term" value="C:lytic vacuole membrane"/>
    <property type="evidence" value="ECO:0007669"/>
    <property type="project" value="UniProtKB-ARBA"/>
</dbReference>
<evidence type="ECO:0000256" key="1">
    <source>
        <dbReference type="ARBA" id="ARBA00004141"/>
    </source>
</evidence>
<comment type="similarity">
    <text evidence="5">Belongs to the laat-1 family.</text>
</comment>
<comment type="subcellular location">
    <subcellularLocation>
        <location evidence="1">Membrane</location>
        <topology evidence="1">Multi-pass membrane protein</topology>
    </subcellularLocation>
</comment>
<dbReference type="AlphaFoldDB" id="A0A9N8QHL9"/>
<dbReference type="PANTHER" id="PTHR16201:SF44">
    <property type="entry name" value="SEVEN TRANSMEMBRANE PROTEIN 1"/>
    <property type="match status" value="1"/>
</dbReference>
<dbReference type="FunFam" id="1.20.1280.290:FF:000012">
    <property type="entry name" value="Vacuolar membrane PQ loop repeat protein"/>
    <property type="match status" value="1"/>
</dbReference>
<dbReference type="EMBL" id="CAJHJF010005164">
    <property type="protein sequence ID" value="CAD6948294.1"/>
    <property type="molecule type" value="Genomic_DNA"/>
</dbReference>
<feature type="transmembrane region" description="Helical" evidence="7">
    <location>
        <begin position="281"/>
        <end position="300"/>
    </location>
</feature>
<keyword evidence="9" id="KW-1185">Reference proteome</keyword>
<sequence length="413" mass="45304">MPTTRSRAARRLPPTHTIIATGLLSTRILLSTTTSENIPAWREHASIVVGFLSIACWVTVCSPQLLENYRNKSSEGLSNLFILIWLAGDALNWLGALLRGLLWTQIALAGYYVFCDIALLWQAYYYTKYYLNGVRIERHPIAHGNIVPSTTNGTHAASETTPLLQGATQPGASTITNASAISISRRPTRKSQIILWSTATTFVAAVGVIAFFVFKPASSPGDSPPPHVHPPSPDGPGAGIPKHQWRWDTQIYGWASALLYLTSRIPQIMKNRKTYCEGPSMALFVFALLGNSTYVTSIMLKSTDPEYLLENASWLVGSLGVVFLDFIVLAQFVKYAPEREKLRLEVEAAAEAEAAAVQALAQTLPPTSLPARLSPFVTFMAIPIAHALFNICMYQSERPSRMNVLCRDLAGNV</sequence>
<evidence type="ECO:0000256" key="5">
    <source>
        <dbReference type="ARBA" id="ARBA00038039"/>
    </source>
</evidence>
<dbReference type="Pfam" id="PF04193">
    <property type="entry name" value="PQ-loop"/>
    <property type="match status" value="2"/>
</dbReference>
<evidence type="ECO:0008006" key="10">
    <source>
        <dbReference type="Google" id="ProtNLM"/>
    </source>
</evidence>
<feature type="transmembrane region" description="Helical" evidence="7">
    <location>
        <begin position="102"/>
        <end position="126"/>
    </location>
</feature>
<keyword evidence="2 7" id="KW-0812">Transmembrane</keyword>
<evidence type="ECO:0000256" key="4">
    <source>
        <dbReference type="ARBA" id="ARBA00023136"/>
    </source>
</evidence>
<protein>
    <recommendedName>
        <fullName evidence="10">PQ-loop-domain-containing protein</fullName>
    </recommendedName>
</protein>
<accession>A0A9N8QHL9</accession>
<dbReference type="InterPro" id="IPR006603">
    <property type="entry name" value="PQ-loop_rpt"/>
</dbReference>
<name>A0A9N8QHL9_9BASI</name>
<comment type="caution">
    <text evidence="8">The sequence shown here is derived from an EMBL/GenBank/DDBJ whole genome shotgun (WGS) entry which is preliminary data.</text>
</comment>
<evidence type="ECO:0000313" key="8">
    <source>
        <dbReference type="EMBL" id="CAD6948294.1"/>
    </source>
</evidence>
<feature type="transmembrane region" description="Helical" evidence="7">
    <location>
        <begin position="312"/>
        <end position="333"/>
    </location>
</feature>
<dbReference type="GO" id="GO:0015174">
    <property type="term" value="F:basic amino acid transmembrane transporter activity"/>
    <property type="evidence" value="ECO:0007669"/>
    <property type="project" value="UniProtKB-ARBA"/>
</dbReference>
<dbReference type="InterPro" id="IPR051415">
    <property type="entry name" value="LAAT-1"/>
</dbReference>
<dbReference type="GO" id="GO:0034486">
    <property type="term" value="P:vacuolar transmembrane transport"/>
    <property type="evidence" value="ECO:0007669"/>
    <property type="project" value="UniProtKB-ARBA"/>
</dbReference>
<dbReference type="Proteomes" id="UP000836404">
    <property type="component" value="Unassembled WGS sequence"/>
</dbReference>
<feature type="transmembrane region" description="Helical" evidence="7">
    <location>
        <begin position="193"/>
        <end position="214"/>
    </location>
</feature>
<evidence type="ECO:0000256" key="6">
    <source>
        <dbReference type="ARBA" id="ARBA00050768"/>
    </source>
</evidence>
<keyword evidence="4 7" id="KW-0472">Membrane</keyword>
<comment type="catalytic activity">
    <reaction evidence="6">
        <text>L-histidine(out) + L-arginine(in) = L-histidine(in) + L-arginine(out)</text>
        <dbReference type="Rhea" id="RHEA:71063"/>
        <dbReference type="ChEBI" id="CHEBI:32682"/>
        <dbReference type="ChEBI" id="CHEBI:57595"/>
    </reaction>
</comment>
<dbReference type="FunFam" id="1.20.1280.290:FF:000009">
    <property type="entry name" value="PQ loop repeat family protein"/>
    <property type="match status" value="1"/>
</dbReference>
<evidence type="ECO:0000256" key="7">
    <source>
        <dbReference type="SAM" id="Phobius"/>
    </source>
</evidence>
<dbReference type="Gene3D" id="1.20.1280.290">
    <property type="match status" value="2"/>
</dbReference>
<evidence type="ECO:0000313" key="9">
    <source>
        <dbReference type="Proteomes" id="UP000836404"/>
    </source>
</evidence>
<proteinExistence type="inferred from homology"/>
<reference evidence="8 9" key="1">
    <citation type="submission" date="2020-10" db="EMBL/GenBank/DDBJ databases">
        <authorList>
            <person name="Sedaghatjoo S."/>
        </authorList>
    </citation>
    <scope>NUCLEOTIDE SEQUENCE [LARGE SCALE GENOMIC DNA]</scope>
    <source>
        <strain evidence="8 9">LLFL</strain>
    </source>
</reference>
<dbReference type="PANTHER" id="PTHR16201">
    <property type="entry name" value="SEVEN TRANSMEMBRANE PROTEIN 1-RELATED"/>
    <property type="match status" value="1"/>
</dbReference>
<evidence type="ECO:0000256" key="3">
    <source>
        <dbReference type="ARBA" id="ARBA00022989"/>
    </source>
</evidence>
<dbReference type="SMART" id="SM00679">
    <property type="entry name" value="CTNS"/>
    <property type="match status" value="2"/>
</dbReference>
<keyword evidence="3 7" id="KW-1133">Transmembrane helix</keyword>
<feature type="transmembrane region" description="Helical" evidence="7">
    <location>
        <begin position="77"/>
        <end position="96"/>
    </location>
</feature>
<gene>
    <name evidence="8" type="ORF">JKILLFL_G5220</name>
</gene>
<evidence type="ECO:0000256" key="2">
    <source>
        <dbReference type="ARBA" id="ARBA00022692"/>
    </source>
</evidence>